<dbReference type="PANTHER" id="PTHR34814:SF1">
    <property type="entry name" value="NITROSOGUANIDINE RESISTANCE PROTEIN SNG1"/>
    <property type="match status" value="1"/>
</dbReference>
<dbReference type="OrthoDB" id="2140105at2759"/>
<reference evidence="4" key="1">
    <citation type="submission" date="2020-11" db="EMBL/GenBank/DDBJ databases">
        <authorList>
            <consortium name="DOE Joint Genome Institute"/>
            <person name="Ahrendt S."/>
            <person name="Riley R."/>
            <person name="Andreopoulos W."/>
            <person name="Labutti K."/>
            <person name="Pangilinan J."/>
            <person name="Ruiz-Duenas F.J."/>
            <person name="Barrasa J.M."/>
            <person name="Sanchez-Garcia M."/>
            <person name="Camarero S."/>
            <person name="Miyauchi S."/>
            <person name="Serrano A."/>
            <person name="Linde D."/>
            <person name="Babiker R."/>
            <person name="Drula E."/>
            <person name="Ayuso-Fernandez I."/>
            <person name="Pacheco R."/>
            <person name="Padilla G."/>
            <person name="Ferreira P."/>
            <person name="Barriuso J."/>
            <person name="Kellner H."/>
            <person name="Castanera R."/>
            <person name="Alfaro M."/>
            <person name="Ramirez L."/>
            <person name="Pisabarro A.G."/>
            <person name="Kuo A."/>
            <person name="Tritt A."/>
            <person name="Lipzen A."/>
            <person name="He G."/>
            <person name="Yan M."/>
            <person name="Ng V."/>
            <person name="Cullen D."/>
            <person name="Martin F."/>
            <person name="Rosso M.-N."/>
            <person name="Henrissat B."/>
            <person name="Hibbett D."/>
            <person name="Martinez A.T."/>
            <person name="Grigoriev I.V."/>
        </authorList>
    </citation>
    <scope>NUCLEOTIDE SEQUENCE</scope>
    <source>
        <strain evidence="4">CBS 247.69</strain>
    </source>
</reference>
<feature type="compositionally biased region" description="Polar residues" evidence="1">
    <location>
        <begin position="475"/>
        <end position="487"/>
    </location>
</feature>
<evidence type="ECO:0000313" key="5">
    <source>
        <dbReference type="Proteomes" id="UP000807353"/>
    </source>
</evidence>
<dbReference type="Pfam" id="PF12051">
    <property type="entry name" value="DUF3533"/>
    <property type="match status" value="1"/>
</dbReference>
<protein>
    <recommendedName>
        <fullName evidence="3">DUF3533 domain-containing protein</fullName>
    </recommendedName>
</protein>
<evidence type="ECO:0000259" key="3">
    <source>
        <dbReference type="Pfam" id="PF12051"/>
    </source>
</evidence>
<feature type="compositionally biased region" description="Polar residues" evidence="1">
    <location>
        <begin position="1"/>
        <end position="13"/>
    </location>
</feature>
<feature type="transmembrane region" description="Helical" evidence="2">
    <location>
        <begin position="266"/>
        <end position="291"/>
    </location>
</feature>
<dbReference type="GO" id="GO:0016020">
    <property type="term" value="C:membrane"/>
    <property type="evidence" value="ECO:0007669"/>
    <property type="project" value="TreeGrafter"/>
</dbReference>
<feature type="transmembrane region" description="Helical" evidence="2">
    <location>
        <begin position="312"/>
        <end position="333"/>
    </location>
</feature>
<feature type="transmembrane region" description="Helical" evidence="2">
    <location>
        <begin position="69"/>
        <end position="89"/>
    </location>
</feature>
<keyword evidence="5" id="KW-1185">Reference proteome</keyword>
<feature type="transmembrane region" description="Helical" evidence="2">
    <location>
        <begin position="375"/>
        <end position="395"/>
    </location>
</feature>
<accession>A0A9P6CHZ6</accession>
<feature type="domain" description="DUF3533" evidence="3">
    <location>
        <begin position="74"/>
        <end position="443"/>
    </location>
</feature>
<dbReference type="PANTHER" id="PTHR34814">
    <property type="entry name" value="NITROSOGUANIDINE RESISTANCE PROTEIN SNG1"/>
    <property type="match status" value="1"/>
</dbReference>
<keyword evidence="2" id="KW-0812">Transmembrane</keyword>
<evidence type="ECO:0000256" key="1">
    <source>
        <dbReference type="SAM" id="MobiDB-lite"/>
    </source>
</evidence>
<feature type="compositionally biased region" description="Polar residues" evidence="1">
    <location>
        <begin position="26"/>
        <end position="36"/>
    </location>
</feature>
<name>A0A9P6CHZ6_9AGAR</name>
<comment type="caution">
    <text evidence="4">The sequence shown here is derived from an EMBL/GenBank/DDBJ whole genome shotgun (WGS) entry which is preliminary data.</text>
</comment>
<keyword evidence="2" id="KW-1133">Transmembrane helix</keyword>
<feature type="transmembrane region" description="Helical" evidence="2">
    <location>
        <begin position="345"/>
        <end position="368"/>
    </location>
</feature>
<evidence type="ECO:0000313" key="4">
    <source>
        <dbReference type="EMBL" id="KAF9461424.1"/>
    </source>
</evidence>
<evidence type="ECO:0000256" key="2">
    <source>
        <dbReference type="SAM" id="Phobius"/>
    </source>
</evidence>
<keyword evidence="2" id="KW-0472">Membrane</keyword>
<feature type="region of interest" description="Disordered" evidence="1">
    <location>
        <begin position="1"/>
        <end position="38"/>
    </location>
</feature>
<dbReference type="Proteomes" id="UP000807353">
    <property type="component" value="Unassembled WGS sequence"/>
</dbReference>
<organism evidence="4 5">
    <name type="scientific">Collybia nuda</name>
    <dbReference type="NCBI Taxonomy" id="64659"/>
    <lineage>
        <taxon>Eukaryota</taxon>
        <taxon>Fungi</taxon>
        <taxon>Dikarya</taxon>
        <taxon>Basidiomycota</taxon>
        <taxon>Agaricomycotina</taxon>
        <taxon>Agaricomycetes</taxon>
        <taxon>Agaricomycetidae</taxon>
        <taxon>Agaricales</taxon>
        <taxon>Tricholomatineae</taxon>
        <taxon>Clitocybaceae</taxon>
        <taxon>Collybia</taxon>
    </lineage>
</organism>
<sequence length="487" mass="52969">MSDQATAHSSVHSLKSVPRPSEKRVPSSSPTASPNSIVGKDLASPQPVPFSAHFFDGSEAVARKAYLKALIGGCFLVIVAIFGVFSIYWGSLWRTPVTTFPGWVVDFDGGIVGQAVVRDLTTSAPPAVPSRIVWTAVPASQFPGGPQQVGNAVVEQHSWIAVSILSGSSKSLEACYISPNSTYNGSAVMTVYASEARNENAYRVILRPAVQSQLGSISQQFALQAIPALQSDNAINMTALLNTSPQTVLTPIGYIIDNLVPFDEPVATAVTFVGLIYQLILAFFVVMIAFGAREVSGLNMSLTLPSLITLRLVSSFLAYFIVSLFYALLSLAFKLSFTRKFGSSGFVIFWMLNWLGMLSTGLALEALITILTPKYIPFFMILWIIVNVSVAAYPIEVLPSIYRYGYAVPFYNLSHASRCIVFGAKNTVGMNFSILIIWTAISCVTLPLIQWFVRRKDVQEVQAKTQRSPRGLEATTDTHTLQPGRNI</sequence>
<proteinExistence type="predicted"/>
<dbReference type="InterPro" id="IPR022703">
    <property type="entry name" value="DUF3533"/>
</dbReference>
<feature type="region of interest" description="Disordered" evidence="1">
    <location>
        <begin position="464"/>
        <end position="487"/>
    </location>
</feature>
<dbReference type="InterPro" id="IPR053001">
    <property type="entry name" value="MNNG_permease-like"/>
</dbReference>
<dbReference type="EMBL" id="MU150284">
    <property type="protein sequence ID" value="KAF9461424.1"/>
    <property type="molecule type" value="Genomic_DNA"/>
</dbReference>
<feature type="transmembrane region" description="Helical" evidence="2">
    <location>
        <begin position="432"/>
        <end position="453"/>
    </location>
</feature>
<gene>
    <name evidence="4" type="ORF">BDZ94DRAFT_812758</name>
</gene>
<dbReference type="AlphaFoldDB" id="A0A9P6CHZ6"/>